<evidence type="ECO:0000313" key="1">
    <source>
        <dbReference type="Ensembl" id="ENSENLP00000046673.1"/>
    </source>
</evidence>
<dbReference type="AlphaFoldDB" id="A0A665WRL9"/>
<sequence>MADAFSSSSQMVIQRVVDVTVKTNSPPEKLEELYHIRKTCNFINQHNFKKVALQFPDELLVDSVGIAAEIEKHSNAKPFILGDTSYGSRSP</sequence>
<name>A0A665WRL9_ECHNA</name>
<proteinExistence type="predicted"/>
<dbReference type="NCBIfam" id="TIGR00322">
    <property type="entry name" value="diphth2_R"/>
    <property type="match status" value="1"/>
</dbReference>
<dbReference type="InterPro" id="IPR016435">
    <property type="entry name" value="DPH1/DPH2"/>
</dbReference>
<dbReference type="SFLD" id="SFLDS00032">
    <property type="entry name" value="Radical_SAM_3-amino-3-carboxyp"/>
    <property type="match status" value="1"/>
</dbReference>
<keyword evidence="2" id="KW-1185">Reference proteome</keyword>
<protein>
    <submittedName>
        <fullName evidence="1">Uncharacterized protein</fullName>
    </submittedName>
</protein>
<dbReference type="InterPro" id="IPR042263">
    <property type="entry name" value="DPH1/DPH2_1"/>
</dbReference>
<dbReference type="Gene3D" id="3.40.50.11840">
    <property type="entry name" value="Diphthamide synthesis DPH1/DPH2 domain 1"/>
    <property type="match status" value="1"/>
</dbReference>
<dbReference type="GO" id="GO:0017183">
    <property type="term" value="P:protein histidyl modification to diphthamide"/>
    <property type="evidence" value="ECO:0007669"/>
    <property type="project" value="InterPro"/>
</dbReference>
<reference evidence="1" key="1">
    <citation type="submission" date="2021-04" db="EMBL/GenBank/DDBJ databases">
        <authorList>
            <consortium name="Wellcome Sanger Institute Data Sharing"/>
        </authorList>
    </citation>
    <scope>NUCLEOTIDE SEQUENCE [LARGE SCALE GENOMIC DNA]</scope>
</reference>
<accession>A0A665WRL9</accession>
<dbReference type="Proteomes" id="UP000472264">
    <property type="component" value="Chromosome 20"/>
</dbReference>
<organism evidence="1 2">
    <name type="scientific">Echeneis naucrates</name>
    <name type="common">Live sharksucker</name>
    <dbReference type="NCBI Taxonomy" id="173247"/>
    <lineage>
        <taxon>Eukaryota</taxon>
        <taxon>Metazoa</taxon>
        <taxon>Chordata</taxon>
        <taxon>Craniata</taxon>
        <taxon>Vertebrata</taxon>
        <taxon>Euteleostomi</taxon>
        <taxon>Actinopterygii</taxon>
        <taxon>Neopterygii</taxon>
        <taxon>Teleostei</taxon>
        <taxon>Neoteleostei</taxon>
        <taxon>Acanthomorphata</taxon>
        <taxon>Carangaria</taxon>
        <taxon>Carangiformes</taxon>
        <taxon>Echeneidae</taxon>
        <taxon>Echeneis</taxon>
    </lineage>
</organism>
<reference evidence="1" key="3">
    <citation type="submission" date="2025-09" db="UniProtKB">
        <authorList>
            <consortium name="Ensembl"/>
        </authorList>
    </citation>
    <scope>IDENTIFICATION</scope>
</reference>
<reference evidence="1" key="2">
    <citation type="submission" date="2025-08" db="UniProtKB">
        <authorList>
            <consortium name="Ensembl"/>
        </authorList>
    </citation>
    <scope>IDENTIFICATION</scope>
</reference>
<dbReference type="Ensembl" id="ENSENLT00000047812.1">
    <property type="protein sequence ID" value="ENSENLP00000046673.1"/>
    <property type="gene ID" value="ENSENLG00000019732.1"/>
</dbReference>
<dbReference type="PANTHER" id="PTHR10762:SF2">
    <property type="entry name" value="2-(3-AMINO-3-CARBOXYPROPYL)HISTIDINE SYNTHASE SUBUNIT 2"/>
    <property type="match status" value="1"/>
</dbReference>
<gene>
    <name evidence="1" type="primary">dph2</name>
</gene>
<dbReference type="GO" id="GO:0090560">
    <property type="term" value="F:2-(3-amino-3-carboxypropyl)histidine synthase activity"/>
    <property type="evidence" value="ECO:0007669"/>
    <property type="project" value="InterPro"/>
</dbReference>
<dbReference type="PANTHER" id="PTHR10762">
    <property type="entry name" value="DIPHTHAMIDE BIOSYNTHESIS PROTEIN"/>
    <property type="match status" value="1"/>
</dbReference>
<evidence type="ECO:0000313" key="2">
    <source>
        <dbReference type="Proteomes" id="UP000472264"/>
    </source>
</evidence>